<feature type="region of interest" description="Disordered" evidence="1">
    <location>
        <begin position="1"/>
        <end position="105"/>
    </location>
</feature>
<dbReference type="InterPro" id="IPR053231">
    <property type="entry name" value="GPCR_LN-TM7"/>
</dbReference>
<sequence length="366" mass="40536">STSVSEMPHPPLISPRPRARPTTPIIRPTQIPPRPPLIPPRPTIPPRPPMIPPSPPVIPSRPPTLPPMLTSPRPRPRPPMTPLRPPTLPVTQPTRTSPRPTGGPTPFTILVDFTDRCGNNEVGFIFSCGHGGIWDIFTKKCRDITCWDKQQKFVSGSSRDGLSFTTLTTASSNTSFSQQHLNESNAHLFRVAIVDMELRNITPQSRGTNNTCLQALLFEHEYDKSDNGSLVVEKYDRVYNRGEYEVVEGGMVVCAPHSPTEKFSHVMGWMTLAGLGLSCLCLLLHLAAFLLVPHFRNLPGKSMASLCLSLLTAYTIFIVSTFSSLWLLIRLPLQAFPQGFCQVWVNAGAGLVSVKPCWCSLRFHYS</sequence>
<proteinExistence type="predicted"/>
<feature type="compositionally biased region" description="Low complexity" evidence="1">
    <location>
        <begin position="20"/>
        <end position="29"/>
    </location>
</feature>
<evidence type="ECO:0000256" key="1">
    <source>
        <dbReference type="SAM" id="MobiDB-lite"/>
    </source>
</evidence>
<organism evidence="3 4">
    <name type="scientific">Cherax quadricarinatus</name>
    <name type="common">Australian red claw crayfish</name>
    <dbReference type="NCBI Taxonomy" id="27406"/>
    <lineage>
        <taxon>Eukaryota</taxon>
        <taxon>Metazoa</taxon>
        <taxon>Ecdysozoa</taxon>
        <taxon>Arthropoda</taxon>
        <taxon>Crustacea</taxon>
        <taxon>Multicrustacea</taxon>
        <taxon>Malacostraca</taxon>
        <taxon>Eumalacostraca</taxon>
        <taxon>Eucarida</taxon>
        <taxon>Decapoda</taxon>
        <taxon>Pleocyemata</taxon>
        <taxon>Astacidea</taxon>
        <taxon>Parastacoidea</taxon>
        <taxon>Parastacidae</taxon>
        <taxon>Cherax</taxon>
    </lineage>
</organism>
<dbReference type="EMBL" id="JARKIK010000022">
    <property type="protein sequence ID" value="KAK8744452.1"/>
    <property type="molecule type" value="Genomic_DNA"/>
</dbReference>
<gene>
    <name evidence="3" type="ORF">OTU49_000811</name>
</gene>
<dbReference type="PANTHER" id="PTHR45902">
    <property type="entry name" value="LATROPHILIN RECEPTOR-LIKE PROTEIN A"/>
    <property type="match status" value="1"/>
</dbReference>
<evidence type="ECO:0000313" key="3">
    <source>
        <dbReference type="EMBL" id="KAK8744452.1"/>
    </source>
</evidence>
<dbReference type="Proteomes" id="UP001445076">
    <property type="component" value="Unassembled WGS sequence"/>
</dbReference>
<feature type="compositionally biased region" description="Low complexity" evidence="1">
    <location>
        <begin position="89"/>
        <end position="105"/>
    </location>
</feature>
<keyword evidence="2" id="KW-0472">Membrane</keyword>
<dbReference type="Gene3D" id="1.20.1070.10">
    <property type="entry name" value="Rhodopsin 7-helix transmembrane proteins"/>
    <property type="match status" value="1"/>
</dbReference>
<name>A0AAW0XJ61_CHEQU</name>
<protein>
    <submittedName>
        <fullName evidence="3">Uncharacterized protein</fullName>
    </submittedName>
</protein>
<keyword evidence="4" id="KW-1185">Reference proteome</keyword>
<keyword evidence="2" id="KW-1133">Transmembrane helix</keyword>
<accession>A0AAW0XJ61</accession>
<feature type="compositionally biased region" description="Pro residues" evidence="1">
    <location>
        <begin position="77"/>
        <end position="88"/>
    </location>
</feature>
<dbReference type="AlphaFoldDB" id="A0AAW0XJ61"/>
<dbReference type="PANTHER" id="PTHR45902:SF5">
    <property type="entry name" value="G-PROTEIN COUPLED RECEPTORS FAMILY 2 PROFILE 2 DOMAIN-CONTAINING PROTEIN"/>
    <property type="match status" value="1"/>
</dbReference>
<dbReference type="PRINTS" id="PR01217">
    <property type="entry name" value="PRICHEXTENSN"/>
</dbReference>
<evidence type="ECO:0000256" key="2">
    <source>
        <dbReference type="SAM" id="Phobius"/>
    </source>
</evidence>
<keyword evidence="2" id="KW-0812">Transmembrane</keyword>
<comment type="caution">
    <text evidence="3">The sequence shown here is derived from an EMBL/GenBank/DDBJ whole genome shotgun (WGS) entry which is preliminary data.</text>
</comment>
<feature type="transmembrane region" description="Helical" evidence="2">
    <location>
        <begin position="304"/>
        <end position="329"/>
    </location>
</feature>
<evidence type="ECO:0000313" key="4">
    <source>
        <dbReference type="Proteomes" id="UP001445076"/>
    </source>
</evidence>
<feature type="transmembrane region" description="Helical" evidence="2">
    <location>
        <begin position="266"/>
        <end position="292"/>
    </location>
</feature>
<reference evidence="3 4" key="1">
    <citation type="journal article" date="2024" name="BMC Genomics">
        <title>Genome assembly of redclaw crayfish (Cherax quadricarinatus) provides insights into its immune adaptation and hypoxia tolerance.</title>
        <authorList>
            <person name="Liu Z."/>
            <person name="Zheng J."/>
            <person name="Li H."/>
            <person name="Fang K."/>
            <person name="Wang S."/>
            <person name="He J."/>
            <person name="Zhou D."/>
            <person name="Weng S."/>
            <person name="Chi M."/>
            <person name="Gu Z."/>
            <person name="He J."/>
            <person name="Li F."/>
            <person name="Wang M."/>
        </authorList>
    </citation>
    <scope>NUCLEOTIDE SEQUENCE [LARGE SCALE GENOMIC DNA]</scope>
    <source>
        <strain evidence="3">ZL_2023a</strain>
    </source>
</reference>
<feature type="non-terminal residue" evidence="3">
    <location>
        <position position="1"/>
    </location>
</feature>
<feature type="compositionally biased region" description="Pro residues" evidence="1">
    <location>
        <begin position="30"/>
        <end position="66"/>
    </location>
</feature>